<protein>
    <recommendedName>
        <fullName evidence="1">RapZ C-terminal domain-containing protein</fullName>
    </recommendedName>
</protein>
<dbReference type="PANTHER" id="PTHR30448:SF0">
    <property type="entry name" value="RNASE ADAPTER PROTEIN RAPZ"/>
    <property type="match status" value="1"/>
</dbReference>
<feature type="domain" description="RapZ C-terminal" evidence="1">
    <location>
        <begin position="3"/>
        <end position="116"/>
    </location>
</feature>
<dbReference type="EMBL" id="JBHTBH010000023">
    <property type="protein sequence ID" value="MFC7331479.1"/>
    <property type="molecule type" value="Genomic_DNA"/>
</dbReference>
<name>A0ABW2KPW5_9ACTN</name>
<dbReference type="PANTHER" id="PTHR30448">
    <property type="entry name" value="RNASE ADAPTER PROTEIN RAPZ"/>
    <property type="match status" value="1"/>
</dbReference>
<dbReference type="Pfam" id="PF22740">
    <property type="entry name" value="PapZ_C"/>
    <property type="match status" value="1"/>
</dbReference>
<dbReference type="Proteomes" id="UP001596540">
    <property type="component" value="Unassembled WGS sequence"/>
</dbReference>
<evidence type="ECO:0000259" key="1">
    <source>
        <dbReference type="Pfam" id="PF22740"/>
    </source>
</evidence>
<dbReference type="InterPro" id="IPR005337">
    <property type="entry name" value="RapZ-like"/>
</dbReference>
<comment type="caution">
    <text evidence="2">The sequence shown here is derived from an EMBL/GenBank/DDBJ whole genome shotgun (WGS) entry which is preliminary data.</text>
</comment>
<reference evidence="3" key="1">
    <citation type="journal article" date="2019" name="Int. J. Syst. Evol. Microbiol.">
        <title>The Global Catalogue of Microorganisms (GCM) 10K type strain sequencing project: providing services to taxonomists for standard genome sequencing and annotation.</title>
        <authorList>
            <consortium name="The Broad Institute Genomics Platform"/>
            <consortium name="The Broad Institute Genome Sequencing Center for Infectious Disease"/>
            <person name="Wu L."/>
            <person name="Ma J."/>
        </authorList>
    </citation>
    <scope>NUCLEOTIDE SEQUENCE [LARGE SCALE GENOMIC DNA]</scope>
    <source>
        <strain evidence="3">CGMCC 4.7382</strain>
    </source>
</reference>
<dbReference type="InterPro" id="IPR053931">
    <property type="entry name" value="RapZ_C"/>
</dbReference>
<evidence type="ECO:0000313" key="3">
    <source>
        <dbReference type="Proteomes" id="UP001596540"/>
    </source>
</evidence>
<accession>A0ABW2KPW5</accession>
<proteinExistence type="predicted"/>
<gene>
    <name evidence="2" type="ORF">ACFQRF_27415</name>
</gene>
<organism evidence="2 3">
    <name type="scientific">Marinactinospora rubrisoli</name>
    <dbReference type="NCBI Taxonomy" id="2715399"/>
    <lineage>
        <taxon>Bacteria</taxon>
        <taxon>Bacillati</taxon>
        <taxon>Actinomycetota</taxon>
        <taxon>Actinomycetes</taxon>
        <taxon>Streptosporangiales</taxon>
        <taxon>Nocardiopsidaceae</taxon>
        <taxon>Marinactinospora</taxon>
    </lineage>
</organism>
<keyword evidence="3" id="KW-1185">Reference proteome</keyword>
<sequence length="120" mass="12912">MRAVEILSFGYIYAPPPRGMHFVADLRDFYAEDALPGGTGLDRPVRDAIMNLPGARELTASLTQVASAYLATAGPGPVRIALGSTNGRHRAPGIAIAMHDALLAHARIDLTHRDLHRAFE</sequence>
<dbReference type="RefSeq" id="WP_379874345.1">
    <property type="nucleotide sequence ID" value="NZ_JBHTBH010000023.1"/>
</dbReference>
<evidence type="ECO:0000313" key="2">
    <source>
        <dbReference type="EMBL" id="MFC7331479.1"/>
    </source>
</evidence>